<dbReference type="HOGENOM" id="CLU_065853_3_0_0"/>
<dbReference type="EMBL" id="CP000473">
    <property type="protein sequence ID" value="ABJ85910.1"/>
    <property type="molecule type" value="Genomic_DNA"/>
</dbReference>
<dbReference type="eggNOG" id="COG2808">
    <property type="taxonomic scope" value="Bacteria"/>
</dbReference>
<dbReference type="PANTHER" id="PTHR35802">
    <property type="entry name" value="PROTEASE SYNTHASE AND SPORULATION PROTEIN PAI 2"/>
    <property type="match status" value="1"/>
</dbReference>
<dbReference type="InterPro" id="IPR007396">
    <property type="entry name" value="TR_PAI2-type"/>
</dbReference>
<name>Q01WQ5_SOLUE</name>
<dbReference type="KEGG" id="sus:Acid_4953"/>
<evidence type="ECO:0000313" key="1">
    <source>
        <dbReference type="EMBL" id="ABJ85910.1"/>
    </source>
</evidence>
<dbReference type="PIRSF" id="PIRSF010372">
    <property type="entry name" value="PaiB"/>
    <property type="match status" value="1"/>
</dbReference>
<dbReference type="InParanoid" id="Q01WQ5"/>
<organism evidence="1">
    <name type="scientific">Solibacter usitatus (strain Ellin6076)</name>
    <dbReference type="NCBI Taxonomy" id="234267"/>
    <lineage>
        <taxon>Bacteria</taxon>
        <taxon>Pseudomonadati</taxon>
        <taxon>Acidobacteriota</taxon>
        <taxon>Terriglobia</taxon>
        <taxon>Bryobacterales</taxon>
        <taxon>Solibacteraceae</taxon>
        <taxon>Candidatus Solibacter</taxon>
    </lineage>
</organism>
<dbReference type="Gene3D" id="2.30.110.10">
    <property type="entry name" value="Electron Transport, Fmn-binding Protein, Chain A"/>
    <property type="match status" value="1"/>
</dbReference>
<proteinExistence type="predicted"/>
<dbReference type="InterPro" id="IPR012349">
    <property type="entry name" value="Split_barrel_FMN-bd"/>
</dbReference>
<dbReference type="STRING" id="234267.Acid_4953"/>
<dbReference type="SUPFAM" id="SSF50475">
    <property type="entry name" value="FMN-binding split barrel"/>
    <property type="match status" value="1"/>
</dbReference>
<reference evidence="1" key="1">
    <citation type="submission" date="2006-10" db="EMBL/GenBank/DDBJ databases">
        <title>Complete sequence of Solibacter usitatus Ellin6076.</title>
        <authorList>
            <consortium name="US DOE Joint Genome Institute"/>
            <person name="Copeland A."/>
            <person name="Lucas S."/>
            <person name="Lapidus A."/>
            <person name="Barry K."/>
            <person name="Detter J.C."/>
            <person name="Glavina del Rio T."/>
            <person name="Hammon N."/>
            <person name="Israni S."/>
            <person name="Dalin E."/>
            <person name="Tice H."/>
            <person name="Pitluck S."/>
            <person name="Thompson L.S."/>
            <person name="Brettin T."/>
            <person name="Bruce D."/>
            <person name="Han C."/>
            <person name="Tapia R."/>
            <person name="Gilna P."/>
            <person name="Schmutz J."/>
            <person name="Larimer F."/>
            <person name="Land M."/>
            <person name="Hauser L."/>
            <person name="Kyrpides N."/>
            <person name="Mikhailova N."/>
            <person name="Janssen P.H."/>
            <person name="Kuske C.R."/>
            <person name="Richardson P."/>
        </authorList>
    </citation>
    <scope>NUCLEOTIDE SEQUENCE</scope>
    <source>
        <strain evidence="1">Ellin6076</strain>
    </source>
</reference>
<dbReference type="AlphaFoldDB" id="Q01WQ5"/>
<protein>
    <submittedName>
        <fullName evidence="1">Negative transcriptional regulator</fullName>
    </submittedName>
</protein>
<gene>
    <name evidence="1" type="ordered locus">Acid_4953</name>
</gene>
<accession>Q01WQ5</accession>
<dbReference type="Pfam" id="PF04299">
    <property type="entry name" value="FMN_bind_2"/>
    <property type="match status" value="1"/>
</dbReference>
<sequence precursor="true">MNRRDLLAGLALASVEARSQTRTKENPAESLYIPKPQLVDDRRFLHAFMDEFSFVDLVTVSPSLRITHIPVWLDRSAGAYGTIHGHISRQNPQHEAFDGRQTGVIVFRGPHGYISPTWYAKSENAVPTWNFAVVHATGKLRPVEGRKQLNDLLTKLIAKFESYEGTNYDFARIDEGYKNGLMGGIIGFELEIELLEGKFKLGQDRSQADRESLLKKLSEAKAPRSLREFTSNFYDRQKSLG</sequence>
<dbReference type="OrthoDB" id="9794948at2"/>
<dbReference type="PANTHER" id="PTHR35802:SF1">
    <property type="entry name" value="PROTEASE SYNTHASE AND SPORULATION PROTEIN PAI 2"/>
    <property type="match status" value="1"/>
</dbReference>